<evidence type="ECO:0000256" key="2">
    <source>
        <dbReference type="SAM" id="SignalP"/>
    </source>
</evidence>
<dbReference type="PANTHER" id="PTHR33619:SF3">
    <property type="entry name" value="POLYSACCHARIDE EXPORT PROTEIN GFCE-RELATED"/>
    <property type="match status" value="1"/>
</dbReference>
<protein>
    <submittedName>
        <fullName evidence="4">Protein involved in polysaccharide export, contains SLBB domain of the beta-grasp fold</fullName>
    </submittedName>
</protein>
<evidence type="ECO:0000259" key="3">
    <source>
        <dbReference type="Pfam" id="PF02563"/>
    </source>
</evidence>
<evidence type="ECO:0000313" key="4">
    <source>
        <dbReference type="EMBL" id="SEA30366.1"/>
    </source>
</evidence>
<dbReference type="InterPro" id="IPR049712">
    <property type="entry name" value="Poly_export"/>
</dbReference>
<dbReference type="AlphaFoldDB" id="A0A1H4A326"/>
<keyword evidence="5" id="KW-1185">Reference proteome</keyword>
<dbReference type="Gene3D" id="3.30.1950.10">
    <property type="entry name" value="wza like domain"/>
    <property type="match status" value="1"/>
</dbReference>
<dbReference type="InterPro" id="IPR003715">
    <property type="entry name" value="Poly_export_N"/>
</dbReference>
<feature type="domain" description="Polysaccharide export protein N-terminal" evidence="3">
    <location>
        <begin position="101"/>
        <end position="173"/>
    </location>
</feature>
<dbReference type="RefSeq" id="WP_425426602.1">
    <property type="nucleotide sequence ID" value="NZ_FNRM01000002.1"/>
</dbReference>
<proteinExistence type="predicted"/>
<organism evidence="4 5">
    <name type="scientific">Alkalimonas amylolytica</name>
    <dbReference type="NCBI Taxonomy" id="152573"/>
    <lineage>
        <taxon>Bacteria</taxon>
        <taxon>Pseudomonadati</taxon>
        <taxon>Pseudomonadota</taxon>
        <taxon>Gammaproteobacteria</taxon>
        <taxon>Alkalimonas</taxon>
    </lineage>
</organism>
<dbReference type="Pfam" id="PF02563">
    <property type="entry name" value="Poly_export"/>
    <property type="match status" value="1"/>
</dbReference>
<gene>
    <name evidence="4" type="ORF">SAMN04488051_102476</name>
</gene>
<dbReference type="PANTHER" id="PTHR33619">
    <property type="entry name" value="POLYSACCHARIDE EXPORT PROTEIN GFCE-RELATED"/>
    <property type="match status" value="1"/>
</dbReference>
<feature type="signal peptide" evidence="2">
    <location>
        <begin position="1"/>
        <end position="28"/>
    </location>
</feature>
<dbReference type="STRING" id="152573.SAMN04488051_102476"/>
<evidence type="ECO:0000313" key="5">
    <source>
        <dbReference type="Proteomes" id="UP000198773"/>
    </source>
</evidence>
<feature type="chain" id="PRO_5011788249" evidence="2">
    <location>
        <begin position="29"/>
        <end position="572"/>
    </location>
</feature>
<dbReference type="GO" id="GO:0015159">
    <property type="term" value="F:polysaccharide transmembrane transporter activity"/>
    <property type="evidence" value="ECO:0007669"/>
    <property type="project" value="InterPro"/>
</dbReference>
<evidence type="ECO:0000256" key="1">
    <source>
        <dbReference type="ARBA" id="ARBA00022729"/>
    </source>
</evidence>
<dbReference type="Proteomes" id="UP000198773">
    <property type="component" value="Unassembled WGS sequence"/>
</dbReference>
<sequence>MKQISLRLGRFAVAAFAGFLCCSTMVLANSFADQAQQAQIRQAQAMQAQQTLQEPVSSVNWQQGGYGPIPTMAQGAGKDIRPFGAELFSGGFRGTRADGLNPDYRILPGDQITLRVWGAIDIDRILPVDAQGNIFIPSIGPVQVQGVSHNQLDSIVRNAVRKVYPDNVYVYTNLQGVQPVAVFVTGFVNKPGRYAGVPNDSILYFLDQASGIDEEQGSYRRIRLLRNGETLAKMDLYDFLLEGKLEHAQLQNGDTILVERRGPQIAVHGQVGRAYYYELNDDVLYGATLMQLAQLDAGASHALVRGQRANGPYANYQALEAFAELTIANGDEVVFVADRQADTIVVQLEGSYYGPSFFILPKNVTLHQLLDNIPVDQVIAETRSISIRRVSVAERQRESLLESLRRLETTYLGASSSTAEESAIRVREAELISAFVARAREVEPNGRLVVSHRDQLLDVRLQDGDIITIPERSDSILVSGEVYIPQASIFVPSMSAWDYIEAAGGFSQHADKRRVLIVRQNGEVRNARDVELRAGDEILVLPAVTTKNLQLASTLTQIIYQIAIAAKVALDI</sequence>
<name>A0A1H4A326_ALKAM</name>
<reference evidence="4 5" key="1">
    <citation type="submission" date="2016-10" db="EMBL/GenBank/DDBJ databases">
        <authorList>
            <person name="de Groot N.N."/>
        </authorList>
    </citation>
    <scope>NUCLEOTIDE SEQUENCE [LARGE SCALE GENOMIC DNA]</scope>
    <source>
        <strain evidence="4 5">CGMCC 1.3430</strain>
    </source>
</reference>
<dbReference type="EMBL" id="FNRM01000002">
    <property type="protein sequence ID" value="SEA30366.1"/>
    <property type="molecule type" value="Genomic_DNA"/>
</dbReference>
<dbReference type="Gene3D" id="3.10.560.10">
    <property type="entry name" value="Outer membrane lipoprotein wza domain like"/>
    <property type="match status" value="3"/>
</dbReference>
<accession>A0A1H4A326</accession>
<keyword evidence="1 2" id="KW-0732">Signal</keyword>